<dbReference type="GO" id="GO:0042602">
    <property type="term" value="F:riboflavin reductase (NADPH) activity"/>
    <property type="evidence" value="ECO:0007669"/>
    <property type="project" value="TreeGrafter"/>
</dbReference>
<dbReference type="Pfam" id="PF01613">
    <property type="entry name" value="Flavin_Reduct"/>
    <property type="match status" value="1"/>
</dbReference>
<dbReference type="PROSITE" id="PS51257">
    <property type="entry name" value="PROKAR_LIPOPROTEIN"/>
    <property type="match status" value="1"/>
</dbReference>
<comment type="caution">
    <text evidence="3">The sequence shown here is derived from an EMBL/GenBank/DDBJ whole genome shotgun (WGS) entry which is preliminary data.</text>
</comment>
<organism evidence="3 4">
    <name type="scientific">Streptomyces candidus</name>
    <dbReference type="NCBI Taxonomy" id="67283"/>
    <lineage>
        <taxon>Bacteria</taxon>
        <taxon>Bacillati</taxon>
        <taxon>Actinomycetota</taxon>
        <taxon>Actinomycetes</taxon>
        <taxon>Kitasatosporales</taxon>
        <taxon>Streptomycetaceae</taxon>
        <taxon>Streptomyces</taxon>
    </lineage>
</organism>
<keyword evidence="4" id="KW-1185">Reference proteome</keyword>
<protein>
    <submittedName>
        <fullName evidence="3">Flavin reductase (DIM6/NTAB) family NADH-FMN oxidoreductase RutF</fullName>
    </submittedName>
</protein>
<evidence type="ECO:0000313" key="3">
    <source>
        <dbReference type="EMBL" id="MBB6436674.1"/>
    </source>
</evidence>
<proteinExistence type="predicted"/>
<dbReference type="SMART" id="SM00903">
    <property type="entry name" value="Flavin_Reduct"/>
    <property type="match status" value="1"/>
</dbReference>
<evidence type="ECO:0000259" key="2">
    <source>
        <dbReference type="SMART" id="SM00903"/>
    </source>
</evidence>
<accession>A0A7X0HFH9</accession>
<dbReference type="GO" id="GO:0010181">
    <property type="term" value="F:FMN binding"/>
    <property type="evidence" value="ECO:0007669"/>
    <property type="project" value="InterPro"/>
</dbReference>
<dbReference type="SUPFAM" id="SSF50475">
    <property type="entry name" value="FMN-binding split barrel"/>
    <property type="match status" value="1"/>
</dbReference>
<dbReference type="AlphaFoldDB" id="A0A7X0HFH9"/>
<dbReference type="EMBL" id="JACHEM010000007">
    <property type="protein sequence ID" value="MBB6436674.1"/>
    <property type="molecule type" value="Genomic_DNA"/>
</dbReference>
<sequence length="183" mass="19204">MVRQTTTPTMSAAACDAHAFRSAMGRFPTGVSLLTQGSGETTVVITLNSLISVSLDPLLLLVSVKAAGRIRPRVAAAGSFAVNVLGSQHRPLAVEFSRADRCHGHEAMLRMGAVEGVTGNAVIPSSEMYVECELADLHEAGDHTLLVGRAVAVCTGDIEPDPLVFHQGRFATFPAAARRRAAA</sequence>
<dbReference type="PANTHER" id="PTHR30466:SF1">
    <property type="entry name" value="FMN REDUCTASE (NADH) RUTF"/>
    <property type="match status" value="1"/>
</dbReference>
<dbReference type="InterPro" id="IPR002563">
    <property type="entry name" value="Flavin_Rdtase-like_dom"/>
</dbReference>
<reference evidence="3 4" key="1">
    <citation type="submission" date="2020-08" db="EMBL/GenBank/DDBJ databases">
        <title>Genomic Encyclopedia of Type Strains, Phase IV (KMG-IV): sequencing the most valuable type-strain genomes for metagenomic binning, comparative biology and taxonomic classification.</title>
        <authorList>
            <person name="Goeker M."/>
        </authorList>
    </citation>
    <scope>NUCLEOTIDE SEQUENCE [LARGE SCALE GENOMIC DNA]</scope>
    <source>
        <strain evidence="3 4">DSM 40141</strain>
    </source>
</reference>
<name>A0A7X0HFH9_9ACTN</name>
<dbReference type="RefSeq" id="WP_185031325.1">
    <property type="nucleotide sequence ID" value="NZ_BNBN01000010.1"/>
</dbReference>
<keyword evidence="1" id="KW-0560">Oxidoreductase</keyword>
<evidence type="ECO:0000313" key="4">
    <source>
        <dbReference type="Proteomes" id="UP000540423"/>
    </source>
</evidence>
<evidence type="ECO:0000256" key="1">
    <source>
        <dbReference type="ARBA" id="ARBA00023002"/>
    </source>
</evidence>
<feature type="domain" description="Flavin reductase like" evidence="2">
    <location>
        <begin position="24"/>
        <end position="172"/>
    </location>
</feature>
<gene>
    <name evidence="3" type="ORF">HNQ79_003147</name>
</gene>
<dbReference type="Proteomes" id="UP000540423">
    <property type="component" value="Unassembled WGS sequence"/>
</dbReference>
<dbReference type="PANTHER" id="PTHR30466">
    <property type="entry name" value="FLAVIN REDUCTASE"/>
    <property type="match status" value="1"/>
</dbReference>
<dbReference type="Gene3D" id="2.30.110.10">
    <property type="entry name" value="Electron Transport, Fmn-binding Protein, Chain A"/>
    <property type="match status" value="1"/>
</dbReference>
<dbReference type="InterPro" id="IPR012349">
    <property type="entry name" value="Split_barrel_FMN-bd"/>
</dbReference>
<dbReference type="InterPro" id="IPR050268">
    <property type="entry name" value="NADH-dep_flavin_reductase"/>
</dbReference>